<feature type="transmembrane region" description="Helical" evidence="7">
    <location>
        <begin position="144"/>
        <end position="164"/>
    </location>
</feature>
<protein>
    <submittedName>
        <fullName evidence="8">Uncharacterized protein</fullName>
    </submittedName>
</protein>
<feature type="transmembrane region" description="Helical" evidence="7">
    <location>
        <begin position="195"/>
        <end position="219"/>
    </location>
</feature>
<reference evidence="8 9" key="1">
    <citation type="journal article" date="2018" name="Arch. Microbiol.">
        <title>New insights into the metabolic potential of the phototrophic purple bacterium Rhodopila globiformis DSM 161(T) from its draft genome sequence and evidence for a vanadium-dependent nitrogenase.</title>
        <authorList>
            <person name="Imhoff J.F."/>
            <person name="Rahn T."/>
            <person name="Kunzel S."/>
            <person name="Neulinger S.C."/>
        </authorList>
    </citation>
    <scope>NUCLEOTIDE SEQUENCE [LARGE SCALE GENOMIC DNA]</scope>
    <source>
        <strain evidence="8 9">DSM 161</strain>
    </source>
</reference>
<proteinExistence type="predicted"/>
<dbReference type="Pfam" id="PF03631">
    <property type="entry name" value="Virul_fac_BrkB"/>
    <property type="match status" value="1"/>
</dbReference>
<keyword evidence="5 7" id="KW-0472">Membrane</keyword>
<evidence type="ECO:0000256" key="6">
    <source>
        <dbReference type="SAM" id="MobiDB-lite"/>
    </source>
</evidence>
<dbReference type="PANTHER" id="PTHR30213">
    <property type="entry name" value="INNER MEMBRANE PROTEIN YHJD"/>
    <property type="match status" value="1"/>
</dbReference>
<dbReference type="PIRSF" id="PIRSF035875">
    <property type="entry name" value="RNase_BN"/>
    <property type="match status" value="1"/>
</dbReference>
<evidence type="ECO:0000256" key="5">
    <source>
        <dbReference type="ARBA" id="ARBA00023136"/>
    </source>
</evidence>
<dbReference type="Proteomes" id="UP000239724">
    <property type="component" value="Unassembled WGS sequence"/>
</dbReference>
<sequence length="345" mass="36626">MTSYGTGRHRPSPRQRRCATSPRWRPPTIPHPNGPLRTPWQPLCPRSVYAARMEMPMLKMLWTATRRSAEAFIDNGDLSRGAAIAFYAVTSIGPVLLIIVAVAGLVLGEDAAQGALMGKLHHWMGDQAASFLQTAIGSASNTHAGILASIIGVVSLIITASGVFGEMQTALNAIWRAQPEGDSVTRLIKVRLTSLGLVVALGFLLLVSLVIGAAIAAVGQALHAILPFTEGLLHFLNFIVSLALLAAIFAAIYKVLPDTPLTWSDVIIGAMVTALLITIGKLAIGIYLGTSAVMSSFGAAGSVLASLLWVYYSAQIFLYGAEFTRAFSDLRHARKPASVERAQAG</sequence>
<organism evidence="8 9">
    <name type="scientific">Rhodopila globiformis</name>
    <name type="common">Rhodopseudomonas globiformis</name>
    <dbReference type="NCBI Taxonomy" id="1071"/>
    <lineage>
        <taxon>Bacteria</taxon>
        <taxon>Pseudomonadati</taxon>
        <taxon>Pseudomonadota</taxon>
        <taxon>Alphaproteobacteria</taxon>
        <taxon>Acetobacterales</taxon>
        <taxon>Acetobacteraceae</taxon>
        <taxon>Rhodopila</taxon>
    </lineage>
</organism>
<feature type="transmembrane region" description="Helical" evidence="7">
    <location>
        <begin position="231"/>
        <end position="253"/>
    </location>
</feature>
<evidence type="ECO:0000313" key="9">
    <source>
        <dbReference type="Proteomes" id="UP000239724"/>
    </source>
</evidence>
<name>A0A2S6NEK4_RHOGL</name>
<gene>
    <name evidence="8" type="ORF">CCS01_15060</name>
</gene>
<evidence type="ECO:0000313" key="8">
    <source>
        <dbReference type="EMBL" id="PPQ33030.1"/>
    </source>
</evidence>
<feature type="compositionally biased region" description="Pro residues" evidence="6">
    <location>
        <begin position="24"/>
        <end position="33"/>
    </location>
</feature>
<keyword evidence="3 7" id="KW-0812">Transmembrane</keyword>
<comment type="subcellular location">
    <subcellularLocation>
        <location evidence="1">Cell membrane</location>
        <topology evidence="1">Multi-pass membrane protein</topology>
    </subcellularLocation>
</comment>
<evidence type="ECO:0000256" key="3">
    <source>
        <dbReference type="ARBA" id="ARBA00022692"/>
    </source>
</evidence>
<keyword evidence="9" id="KW-1185">Reference proteome</keyword>
<dbReference type="PANTHER" id="PTHR30213:SF1">
    <property type="entry name" value="INNER MEMBRANE PROTEIN YHJD"/>
    <property type="match status" value="1"/>
</dbReference>
<accession>A0A2S6NEK4</accession>
<feature type="compositionally biased region" description="Basic residues" evidence="6">
    <location>
        <begin position="7"/>
        <end position="17"/>
    </location>
</feature>
<evidence type="ECO:0000256" key="4">
    <source>
        <dbReference type="ARBA" id="ARBA00022989"/>
    </source>
</evidence>
<evidence type="ECO:0000256" key="2">
    <source>
        <dbReference type="ARBA" id="ARBA00022475"/>
    </source>
</evidence>
<comment type="caution">
    <text evidence="8">The sequence shown here is derived from an EMBL/GenBank/DDBJ whole genome shotgun (WGS) entry which is preliminary data.</text>
</comment>
<feature type="region of interest" description="Disordered" evidence="6">
    <location>
        <begin position="1"/>
        <end position="38"/>
    </location>
</feature>
<keyword evidence="2" id="KW-1003">Cell membrane</keyword>
<evidence type="ECO:0000256" key="1">
    <source>
        <dbReference type="ARBA" id="ARBA00004651"/>
    </source>
</evidence>
<dbReference type="AlphaFoldDB" id="A0A2S6NEK4"/>
<feature type="transmembrane region" description="Helical" evidence="7">
    <location>
        <begin position="84"/>
        <end position="107"/>
    </location>
</feature>
<evidence type="ECO:0000256" key="7">
    <source>
        <dbReference type="SAM" id="Phobius"/>
    </source>
</evidence>
<feature type="transmembrane region" description="Helical" evidence="7">
    <location>
        <begin position="300"/>
        <end position="321"/>
    </location>
</feature>
<dbReference type="EMBL" id="NHRY01000156">
    <property type="protein sequence ID" value="PPQ33030.1"/>
    <property type="molecule type" value="Genomic_DNA"/>
</dbReference>
<dbReference type="GO" id="GO:0005886">
    <property type="term" value="C:plasma membrane"/>
    <property type="evidence" value="ECO:0007669"/>
    <property type="project" value="UniProtKB-SubCell"/>
</dbReference>
<keyword evidence="4 7" id="KW-1133">Transmembrane helix</keyword>
<dbReference type="InterPro" id="IPR017039">
    <property type="entry name" value="Virul_fac_BrkB"/>
</dbReference>
<feature type="transmembrane region" description="Helical" evidence="7">
    <location>
        <begin position="265"/>
        <end position="288"/>
    </location>
</feature>